<dbReference type="AlphaFoldDB" id="A0A520KTG9"/>
<keyword evidence="1" id="KW-1133">Transmembrane helix</keyword>
<organism evidence="2 3">
    <name type="scientific">Methanoliparum thermophilum</name>
    <dbReference type="NCBI Taxonomy" id="2491083"/>
    <lineage>
        <taxon>Archaea</taxon>
        <taxon>Methanobacteriati</taxon>
        <taxon>Methanobacteriota</taxon>
        <taxon>Candidatus Methanoliparia</taxon>
        <taxon>Candidatus Methanoliparales</taxon>
        <taxon>Candidatus Methanoliparaceae</taxon>
        <taxon>Candidatus Methanoliparum</taxon>
    </lineage>
</organism>
<sequence length="59" mass="6795">MSFKKIKKFIKNEDAFICMPMVTNFCMPMCWMAWGWMLETLGGICFGCCGKCFQLCCGM</sequence>
<dbReference type="Proteomes" id="UP000317158">
    <property type="component" value="Unassembled WGS sequence"/>
</dbReference>
<keyword evidence="1" id="KW-0812">Transmembrane</keyword>
<evidence type="ECO:0000313" key="3">
    <source>
        <dbReference type="Proteomes" id="UP000317158"/>
    </source>
</evidence>
<dbReference type="EMBL" id="RXIF01000003">
    <property type="protein sequence ID" value="RZN65240.1"/>
    <property type="molecule type" value="Genomic_DNA"/>
</dbReference>
<evidence type="ECO:0000313" key="2">
    <source>
        <dbReference type="EMBL" id="RZN65240.1"/>
    </source>
</evidence>
<proteinExistence type="predicted"/>
<accession>A0A520KTG9</accession>
<reference evidence="2 3" key="1">
    <citation type="journal article" date="2019" name="Nat. Microbiol.">
        <title>Wide diversity of methane and short-chain alkane metabolisms in uncultured archaea.</title>
        <authorList>
            <person name="Borrel G."/>
            <person name="Adam P.S."/>
            <person name="McKay L.J."/>
            <person name="Chen L.X."/>
            <person name="Sierra-Garcia I.N."/>
            <person name="Sieber C.M."/>
            <person name="Letourneur Q."/>
            <person name="Ghozlane A."/>
            <person name="Andersen G.L."/>
            <person name="Li W.J."/>
            <person name="Hallam S.J."/>
            <person name="Muyzer G."/>
            <person name="de Oliveira V.M."/>
            <person name="Inskeep W.P."/>
            <person name="Banfield J.F."/>
            <person name="Gribaldo S."/>
        </authorList>
    </citation>
    <scope>NUCLEOTIDE SEQUENCE [LARGE SCALE GENOMIC DNA]</scope>
    <source>
        <strain evidence="2">NM1a</strain>
    </source>
</reference>
<feature type="transmembrane region" description="Helical" evidence="1">
    <location>
        <begin position="15"/>
        <end position="34"/>
    </location>
</feature>
<keyword evidence="1" id="KW-0472">Membrane</keyword>
<gene>
    <name evidence="2" type="ORF">EF806_01605</name>
</gene>
<name>A0A520KTG9_METT2</name>
<evidence type="ECO:0000256" key="1">
    <source>
        <dbReference type="SAM" id="Phobius"/>
    </source>
</evidence>
<comment type="caution">
    <text evidence="2">The sequence shown here is derived from an EMBL/GenBank/DDBJ whole genome shotgun (WGS) entry which is preliminary data.</text>
</comment>
<protein>
    <submittedName>
        <fullName evidence="2">Uncharacterized protein</fullName>
    </submittedName>
</protein>